<dbReference type="EC" id="3.6.4.13" evidence="1"/>
<evidence type="ECO:0000256" key="3">
    <source>
        <dbReference type="ARBA" id="ARBA00022801"/>
    </source>
</evidence>
<dbReference type="PANTHER" id="PTHR47958">
    <property type="entry name" value="ATP-DEPENDENT RNA HELICASE DBP3"/>
    <property type="match status" value="1"/>
</dbReference>
<evidence type="ECO:0000256" key="1">
    <source>
        <dbReference type="ARBA" id="ARBA00012552"/>
    </source>
</evidence>
<feature type="compositionally biased region" description="Gly residues" evidence="7">
    <location>
        <begin position="141"/>
        <end position="163"/>
    </location>
</feature>
<dbReference type="SUPFAM" id="SSF52540">
    <property type="entry name" value="P-loop containing nucleoside triphosphate hydrolases"/>
    <property type="match status" value="1"/>
</dbReference>
<comment type="catalytic activity">
    <reaction evidence="6">
        <text>ATP + H2O = ADP + phosphate + H(+)</text>
        <dbReference type="Rhea" id="RHEA:13065"/>
        <dbReference type="ChEBI" id="CHEBI:15377"/>
        <dbReference type="ChEBI" id="CHEBI:15378"/>
        <dbReference type="ChEBI" id="CHEBI:30616"/>
        <dbReference type="ChEBI" id="CHEBI:43474"/>
        <dbReference type="ChEBI" id="CHEBI:456216"/>
        <dbReference type="EC" id="3.6.4.13"/>
    </reaction>
</comment>
<evidence type="ECO:0000256" key="6">
    <source>
        <dbReference type="ARBA" id="ARBA00047984"/>
    </source>
</evidence>
<evidence type="ECO:0000256" key="4">
    <source>
        <dbReference type="ARBA" id="ARBA00022806"/>
    </source>
</evidence>
<evidence type="ECO:0000259" key="8">
    <source>
        <dbReference type="PROSITE" id="PS51194"/>
    </source>
</evidence>
<protein>
    <recommendedName>
        <fullName evidence="1">RNA helicase</fullName>
        <ecNumber evidence="1">3.6.4.13</ecNumber>
    </recommendedName>
</protein>
<feature type="region of interest" description="Disordered" evidence="7">
    <location>
        <begin position="137"/>
        <end position="178"/>
    </location>
</feature>
<dbReference type="AlphaFoldDB" id="A0A8H6MJ90"/>
<dbReference type="Gene3D" id="3.40.50.300">
    <property type="entry name" value="P-loop containing nucleotide triphosphate hydrolases"/>
    <property type="match status" value="1"/>
</dbReference>
<evidence type="ECO:0000256" key="5">
    <source>
        <dbReference type="ARBA" id="ARBA00022840"/>
    </source>
</evidence>
<name>A0A8H6MJ90_9PEZI</name>
<sequence length="178" mass="19583">MDDKSNKILIFVGTKRVADDITRFLRQDGWPALSIHGDKQQNERDWVLDQFKTGKSPIMVATDVASRGIDVRNITHVLNYDYPNNSEDYIHRIGRTGRAGAKGTAITLFTTENSKQARDLVNVLREARQEIDPRLAEMTRFGGGGGGRYGGWGRGRGGGGGGNRNNANNAPLGGGRRW</sequence>
<keyword evidence="5" id="KW-0067">ATP-binding</keyword>
<evidence type="ECO:0000256" key="7">
    <source>
        <dbReference type="SAM" id="MobiDB-lite"/>
    </source>
</evidence>
<dbReference type="InterPro" id="IPR027417">
    <property type="entry name" value="P-loop_NTPase"/>
</dbReference>
<dbReference type="CDD" id="cd18787">
    <property type="entry name" value="SF2_C_DEAD"/>
    <property type="match status" value="1"/>
</dbReference>
<evidence type="ECO:0000313" key="9">
    <source>
        <dbReference type="EMBL" id="KAF6788780.1"/>
    </source>
</evidence>
<keyword evidence="3" id="KW-0378">Hydrolase</keyword>
<keyword evidence="2" id="KW-0547">Nucleotide-binding</keyword>
<gene>
    <name evidence="9" type="ORF">CMUS01_16373</name>
</gene>
<dbReference type="SMART" id="SM00490">
    <property type="entry name" value="HELICc"/>
    <property type="match status" value="1"/>
</dbReference>
<comment type="caution">
    <text evidence="9">The sequence shown here is derived from an EMBL/GenBank/DDBJ whole genome shotgun (WGS) entry which is preliminary data.</text>
</comment>
<dbReference type="Pfam" id="PF00271">
    <property type="entry name" value="Helicase_C"/>
    <property type="match status" value="1"/>
</dbReference>
<dbReference type="GO" id="GO:0005524">
    <property type="term" value="F:ATP binding"/>
    <property type="evidence" value="ECO:0007669"/>
    <property type="project" value="UniProtKB-KW"/>
</dbReference>
<dbReference type="GO" id="GO:0003724">
    <property type="term" value="F:RNA helicase activity"/>
    <property type="evidence" value="ECO:0007669"/>
    <property type="project" value="UniProtKB-EC"/>
</dbReference>
<dbReference type="EMBL" id="WIGM01001802">
    <property type="protein sequence ID" value="KAF6788780.1"/>
    <property type="molecule type" value="Genomic_DNA"/>
</dbReference>
<keyword evidence="4 9" id="KW-0347">Helicase</keyword>
<dbReference type="OrthoDB" id="196131at2759"/>
<dbReference type="FunFam" id="3.40.50.300:FF:000008">
    <property type="entry name" value="ATP-dependent RNA helicase RhlB"/>
    <property type="match status" value="1"/>
</dbReference>
<dbReference type="Proteomes" id="UP000639643">
    <property type="component" value="Unassembled WGS sequence"/>
</dbReference>
<organism evidence="9 10">
    <name type="scientific">Colletotrichum musicola</name>
    <dbReference type="NCBI Taxonomy" id="2175873"/>
    <lineage>
        <taxon>Eukaryota</taxon>
        <taxon>Fungi</taxon>
        <taxon>Dikarya</taxon>
        <taxon>Ascomycota</taxon>
        <taxon>Pezizomycotina</taxon>
        <taxon>Sordariomycetes</taxon>
        <taxon>Hypocreomycetidae</taxon>
        <taxon>Glomerellales</taxon>
        <taxon>Glomerellaceae</taxon>
        <taxon>Colletotrichum</taxon>
        <taxon>Colletotrichum orchidearum species complex</taxon>
    </lineage>
</organism>
<evidence type="ECO:0000256" key="2">
    <source>
        <dbReference type="ARBA" id="ARBA00022741"/>
    </source>
</evidence>
<dbReference type="GO" id="GO:0016787">
    <property type="term" value="F:hydrolase activity"/>
    <property type="evidence" value="ECO:0007669"/>
    <property type="project" value="UniProtKB-KW"/>
</dbReference>
<dbReference type="PROSITE" id="PS51194">
    <property type="entry name" value="HELICASE_CTER"/>
    <property type="match status" value="1"/>
</dbReference>
<accession>A0A8H6MJ90</accession>
<reference evidence="9" key="1">
    <citation type="journal article" date="2020" name="Phytopathology">
        <title>Genome Sequence Resources of Colletotrichum truncatum, C. plurivorum, C. musicola, and C. sojae: Four Species Pathogenic to Soybean (Glycine max).</title>
        <authorList>
            <person name="Rogerio F."/>
            <person name="Boufleur T.R."/>
            <person name="Ciampi-Guillardi M."/>
            <person name="Sukno S.A."/>
            <person name="Thon M.R."/>
            <person name="Massola Junior N.S."/>
            <person name="Baroncelli R."/>
        </authorList>
    </citation>
    <scope>NUCLEOTIDE SEQUENCE</scope>
    <source>
        <strain evidence="9">LFN0074</strain>
    </source>
</reference>
<proteinExistence type="predicted"/>
<keyword evidence="10" id="KW-1185">Reference proteome</keyword>
<dbReference type="InterPro" id="IPR001650">
    <property type="entry name" value="Helicase_C-like"/>
</dbReference>
<evidence type="ECO:0000313" key="10">
    <source>
        <dbReference type="Proteomes" id="UP000639643"/>
    </source>
</evidence>
<feature type="domain" description="Helicase C-terminal" evidence="8">
    <location>
        <begin position="1"/>
        <end position="139"/>
    </location>
</feature>